<dbReference type="InterPro" id="IPR000073">
    <property type="entry name" value="AB_hydrolase_1"/>
</dbReference>
<comment type="caution">
    <text evidence="2">The sequence shown here is derived from an EMBL/GenBank/DDBJ whole genome shotgun (WGS) entry which is preliminary data.</text>
</comment>
<dbReference type="PANTHER" id="PTHR46438:SF2">
    <property type="entry name" value="ALPHA_BETA-HYDROLASES SUPERFAMILY PROTEIN"/>
    <property type="match status" value="1"/>
</dbReference>
<keyword evidence="2" id="KW-0378">Hydrolase</keyword>
<dbReference type="PRINTS" id="PR00412">
    <property type="entry name" value="EPOXHYDRLASE"/>
</dbReference>
<dbReference type="SUPFAM" id="SSF53474">
    <property type="entry name" value="alpha/beta-Hydrolases"/>
    <property type="match status" value="1"/>
</dbReference>
<evidence type="ECO:0000313" key="3">
    <source>
        <dbReference type="Proteomes" id="UP000248857"/>
    </source>
</evidence>
<dbReference type="GO" id="GO:0004806">
    <property type="term" value="F:triacylglycerol lipase activity"/>
    <property type="evidence" value="ECO:0007669"/>
    <property type="project" value="UniProtKB-EC"/>
</dbReference>
<dbReference type="OrthoDB" id="9780765at2"/>
<protein>
    <submittedName>
        <fullName evidence="2">Lipase 3</fullName>
        <ecNumber evidence="2">3.1.1.3</ecNumber>
    </submittedName>
</protein>
<organism evidence="2 3">
    <name type="scientific">Acaryochloris thomasi RCC1774</name>
    <dbReference type="NCBI Taxonomy" id="1764569"/>
    <lineage>
        <taxon>Bacteria</taxon>
        <taxon>Bacillati</taxon>
        <taxon>Cyanobacteriota</taxon>
        <taxon>Cyanophyceae</taxon>
        <taxon>Acaryochloridales</taxon>
        <taxon>Acaryochloridaceae</taxon>
        <taxon>Acaryochloris</taxon>
        <taxon>Acaryochloris thomasi</taxon>
    </lineage>
</organism>
<reference evidence="2 3" key="1">
    <citation type="journal article" date="2018" name="Sci. Rep.">
        <title>A novel species of the marine cyanobacterium Acaryochloris with a unique pigment content and lifestyle.</title>
        <authorList>
            <person name="Partensky F."/>
            <person name="Six C."/>
            <person name="Ratin M."/>
            <person name="Garczarek L."/>
            <person name="Vaulot D."/>
            <person name="Probert I."/>
            <person name="Calteau A."/>
            <person name="Gourvil P."/>
            <person name="Marie D."/>
            <person name="Grebert T."/>
            <person name="Bouchier C."/>
            <person name="Le Panse S."/>
            <person name="Gachenot M."/>
            <person name="Rodriguez F."/>
            <person name="Garrido J.L."/>
        </authorList>
    </citation>
    <scope>NUCLEOTIDE SEQUENCE [LARGE SCALE GENOMIC DNA]</scope>
    <source>
        <strain evidence="2 3">RCC1774</strain>
    </source>
</reference>
<name>A0A2W1JUR8_9CYAN</name>
<dbReference type="Proteomes" id="UP000248857">
    <property type="component" value="Unassembled WGS sequence"/>
</dbReference>
<dbReference type="AlphaFoldDB" id="A0A2W1JUR8"/>
<evidence type="ECO:0000313" key="2">
    <source>
        <dbReference type="EMBL" id="PZD73514.1"/>
    </source>
</evidence>
<dbReference type="Gene3D" id="3.40.50.1820">
    <property type="entry name" value="alpha/beta hydrolase"/>
    <property type="match status" value="1"/>
</dbReference>
<dbReference type="InterPro" id="IPR029058">
    <property type="entry name" value="AB_hydrolase_fold"/>
</dbReference>
<proteinExistence type="predicted"/>
<sequence>MTQTLTWQQCVGAQRDWVWRGWQTRYSYISAAKAGHSSPPMLFIHGFGASIGHWKHNLPFFSEDHAVYALDLLGFGGSEKANISYSVASLWAEQVHDFWHTFINEPVILVGNSLGSMVCLIAAARYPEMVRATVMINVADSSVLETPAWITKSLSLVKVCLFPALWVTKTIFTSSLVFEPFFRWIRRPSVIRFWARKAYSSPDAVTDELVDILVKPTHDRGASRALRAMFNAKPTRKAEYWATNILPKLTVPILLIWGRQDRLIPPKLAPLFVKYNQAIQLVELDNAGHCPQDECPEKVNVAIATWIHSWLSKPQSLSYDK</sequence>
<dbReference type="RefSeq" id="WP_110985931.1">
    <property type="nucleotide sequence ID" value="NZ_CAWNWM010000005.1"/>
</dbReference>
<dbReference type="EMBL" id="PQWO01000005">
    <property type="protein sequence ID" value="PZD73514.1"/>
    <property type="molecule type" value="Genomic_DNA"/>
</dbReference>
<feature type="domain" description="AB hydrolase-1" evidence="1">
    <location>
        <begin position="39"/>
        <end position="294"/>
    </location>
</feature>
<dbReference type="PRINTS" id="PR00111">
    <property type="entry name" value="ABHYDROLASE"/>
</dbReference>
<dbReference type="Pfam" id="PF00561">
    <property type="entry name" value="Abhydrolase_1"/>
    <property type="match status" value="1"/>
</dbReference>
<dbReference type="EC" id="3.1.1.3" evidence="2"/>
<keyword evidence="3" id="KW-1185">Reference proteome</keyword>
<dbReference type="PANTHER" id="PTHR46438">
    <property type="entry name" value="ALPHA/BETA-HYDROLASES SUPERFAMILY PROTEIN"/>
    <property type="match status" value="1"/>
</dbReference>
<evidence type="ECO:0000259" key="1">
    <source>
        <dbReference type="Pfam" id="PF00561"/>
    </source>
</evidence>
<dbReference type="InterPro" id="IPR000639">
    <property type="entry name" value="Epox_hydrolase-like"/>
</dbReference>
<gene>
    <name evidence="2" type="primary">lip3_1</name>
    <name evidence="2" type="ORF">C1752_01965</name>
</gene>
<accession>A0A2W1JUR8</accession>